<organism evidence="1 2">
    <name type="scientific">Cotesia glomerata</name>
    <name type="common">Lepidopteran parasitic wasp</name>
    <name type="synonym">Apanteles glomeratus</name>
    <dbReference type="NCBI Taxonomy" id="32391"/>
    <lineage>
        <taxon>Eukaryota</taxon>
        <taxon>Metazoa</taxon>
        <taxon>Ecdysozoa</taxon>
        <taxon>Arthropoda</taxon>
        <taxon>Hexapoda</taxon>
        <taxon>Insecta</taxon>
        <taxon>Pterygota</taxon>
        <taxon>Neoptera</taxon>
        <taxon>Endopterygota</taxon>
        <taxon>Hymenoptera</taxon>
        <taxon>Apocrita</taxon>
        <taxon>Ichneumonoidea</taxon>
        <taxon>Braconidae</taxon>
        <taxon>Microgastrinae</taxon>
        <taxon>Cotesia</taxon>
    </lineage>
</organism>
<dbReference type="EMBL" id="JAHXZJ010000526">
    <property type="protein sequence ID" value="KAH0558721.1"/>
    <property type="molecule type" value="Genomic_DNA"/>
</dbReference>
<evidence type="ECO:0008006" key="3">
    <source>
        <dbReference type="Google" id="ProtNLM"/>
    </source>
</evidence>
<feature type="non-terminal residue" evidence="1">
    <location>
        <position position="1"/>
    </location>
</feature>
<evidence type="ECO:0000313" key="2">
    <source>
        <dbReference type="Proteomes" id="UP000826195"/>
    </source>
</evidence>
<dbReference type="Proteomes" id="UP000826195">
    <property type="component" value="Unassembled WGS sequence"/>
</dbReference>
<gene>
    <name evidence="1" type="ORF">KQX54_000441</name>
</gene>
<name>A0AAV7IEI2_COTGL</name>
<proteinExistence type="predicted"/>
<comment type="caution">
    <text evidence="1">The sequence shown here is derived from an EMBL/GenBank/DDBJ whole genome shotgun (WGS) entry which is preliminary data.</text>
</comment>
<accession>A0AAV7IEI2</accession>
<protein>
    <recommendedName>
        <fullName evidence="3">Reverse transcriptase</fullName>
    </recommendedName>
</protein>
<keyword evidence="2" id="KW-1185">Reference proteome</keyword>
<sequence>IIQLRKILTTIDEEDLLLHLSAQYWKLNKIRILDKFHKHLKLQDLRRYSNSKACQIPIPNSLFDESTAYLIKNEFSTLISKIQLRLANNYSCRIIPQSQHHPAKTNGTIHNLTQESVAHFLLECSLFNTHAHSFSKFRRTIATHPF</sequence>
<dbReference type="AlphaFoldDB" id="A0AAV7IEI2"/>
<evidence type="ECO:0000313" key="1">
    <source>
        <dbReference type="EMBL" id="KAH0558721.1"/>
    </source>
</evidence>
<reference evidence="1 2" key="1">
    <citation type="journal article" date="2021" name="J. Hered.">
        <title>A chromosome-level genome assembly of the parasitoid wasp, Cotesia glomerata (Hymenoptera: Braconidae).</title>
        <authorList>
            <person name="Pinto B.J."/>
            <person name="Weis J.J."/>
            <person name="Gamble T."/>
            <person name="Ode P.J."/>
            <person name="Paul R."/>
            <person name="Zaspel J.M."/>
        </authorList>
    </citation>
    <scope>NUCLEOTIDE SEQUENCE [LARGE SCALE GENOMIC DNA]</scope>
    <source>
        <strain evidence="1">CgM1</strain>
    </source>
</reference>